<protein>
    <submittedName>
        <fullName evidence="5">Uncharacterized protein</fullName>
    </submittedName>
</protein>
<dbReference type="InterPro" id="IPR019734">
    <property type="entry name" value="TPR_rpt"/>
</dbReference>
<name>A0AAD8DBY7_ACIOX</name>
<gene>
    <name evidence="5" type="ORF">AOXY_G11489</name>
</gene>
<organism evidence="5 6">
    <name type="scientific">Acipenser oxyrinchus oxyrinchus</name>
    <dbReference type="NCBI Taxonomy" id="40147"/>
    <lineage>
        <taxon>Eukaryota</taxon>
        <taxon>Metazoa</taxon>
        <taxon>Chordata</taxon>
        <taxon>Craniata</taxon>
        <taxon>Vertebrata</taxon>
        <taxon>Euteleostomi</taxon>
        <taxon>Actinopterygii</taxon>
        <taxon>Chondrostei</taxon>
        <taxon>Acipenseriformes</taxon>
        <taxon>Acipenseridae</taxon>
        <taxon>Acipenser</taxon>
    </lineage>
</organism>
<dbReference type="Gene3D" id="1.25.40.10">
    <property type="entry name" value="Tetratricopeptide repeat domain"/>
    <property type="match status" value="1"/>
</dbReference>
<dbReference type="SMART" id="SM00028">
    <property type="entry name" value="TPR"/>
    <property type="match status" value="3"/>
</dbReference>
<dbReference type="SUPFAM" id="SSF48452">
    <property type="entry name" value="TPR-like"/>
    <property type="match status" value="1"/>
</dbReference>
<dbReference type="PANTHER" id="PTHR44858">
    <property type="entry name" value="TETRATRICOPEPTIDE REPEAT PROTEIN 6"/>
    <property type="match status" value="1"/>
</dbReference>
<dbReference type="Pfam" id="PF13181">
    <property type="entry name" value="TPR_8"/>
    <property type="match status" value="2"/>
</dbReference>
<reference evidence="5" key="1">
    <citation type="submission" date="2022-02" db="EMBL/GenBank/DDBJ databases">
        <title>Atlantic sturgeon de novo genome assembly.</title>
        <authorList>
            <person name="Stock M."/>
            <person name="Klopp C."/>
            <person name="Guiguen Y."/>
            <person name="Cabau C."/>
            <person name="Parinello H."/>
            <person name="Santidrian Yebra-Pimentel E."/>
            <person name="Kuhl H."/>
            <person name="Dirks R.P."/>
            <person name="Guessner J."/>
            <person name="Wuertz S."/>
            <person name="Du K."/>
            <person name="Schartl M."/>
        </authorList>
    </citation>
    <scope>NUCLEOTIDE SEQUENCE</scope>
    <source>
        <strain evidence="5">STURGEONOMICS-FGT-2020</strain>
        <tissue evidence="5">Whole blood</tissue>
    </source>
</reference>
<keyword evidence="6" id="KW-1185">Reference proteome</keyword>
<dbReference type="Proteomes" id="UP001230051">
    <property type="component" value="Unassembled WGS sequence"/>
</dbReference>
<sequence length="439" mass="49429">MTPIKIPQVLKIQEKAQCFLHQAIANERSRRWKKVVDNYSDLFKLLDRRSLPVTFKPGPHYAQLLYECYFHSGMAFQSLNQHKEAVHQYTKAIQSVSVPKNGCLSGCHSSSCLHTPLFTRRAYAYAKCGELKNALKDAEKAVVLDSFNPAVYCVRALVFSTMGEMKRAVQDLNCALKLNPSHACALILRGTLTGLLAEGSWNAFDMKNKDHKKALEMHQDANVFRDLADFKSPQIGEFYSRFLWCLNVPHTVIEVDFLSGSSFNASLPGRPNGTPSASVLNKTLKNSYIRSQQRDPFRCGTPACYRDDSRVERRSAYGSALRKYSADMKDTGISDRILQLTKSAVAWSERRAASASAHMEFQSNTKPKSVVSLRRGTGSSVQQLRKQEVQSKILSEVGITVFQAINLCDAPRMYYKPWKGDKLPVTELPMKPQLKVFKV</sequence>
<comment type="caution">
    <text evidence="5">The sequence shown here is derived from an EMBL/GenBank/DDBJ whole genome shotgun (WGS) entry which is preliminary data.</text>
</comment>
<dbReference type="InterPro" id="IPR011990">
    <property type="entry name" value="TPR-like_helical_dom_sf"/>
</dbReference>
<evidence type="ECO:0000256" key="2">
    <source>
        <dbReference type="ARBA" id="ARBA00022803"/>
    </source>
</evidence>
<evidence type="ECO:0000313" key="6">
    <source>
        <dbReference type="Proteomes" id="UP001230051"/>
    </source>
</evidence>
<evidence type="ECO:0000256" key="4">
    <source>
        <dbReference type="SAM" id="MobiDB-lite"/>
    </source>
</evidence>
<evidence type="ECO:0000256" key="1">
    <source>
        <dbReference type="ARBA" id="ARBA00022737"/>
    </source>
</evidence>
<feature type="repeat" description="TPR" evidence="3">
    <location>
        <begin position="149"/>
        <end position="182"/>
    </location>
</feature>
<dbReference type="PROSITE" id="PS50005">
    <property type="entry name" value="TPR"/>
    <property type="match status" value="1"/>
</dbReference>
<dbReference type="EMBL" id="JAGXEW010000010">
    <property type="protein sequence ID" value="KAK1166868.1"/>
    <property type="molecule type" value="Genomic_DNA"/>
</dbReference>
<evidence type="ECO:0000256" key="3">
    <source>
        <dbReference type="PROSITE-ProRule" id="PRU00339"/>
    </source>
</evidence>
<accession>A0AAD8DBY7</accession>
<dbReference type="AlphaFoldDB" id="A0AAD8DBY7"/>
<keyword evidence="2 3" id="KW-0802">TPR repeat</keyword>
<dbReference type="InterPro" id="IPR050498">
    <property type="entry name" value="Ycf3"/>
</dbReference>
<dbReference type="PANTHER" id="PTHR44858:SF1">
    <property type="entry name" value="UDP-N-ACETYLGLUCOSAMINE--PEPTIDE N-ACETYLGLUCOSAMINYLTRANSFERASE SPINDLY-RELATED"/>
    <property type="match status" value="1"/>
</dbReference>
<evidence type="ECO:0000313" key="5">
    <source>
        <dbReference type="EMBL" id="KAK1166868.1"/>
    </source>
</evidence>
<feature type="region of interest" description="Disordered" evidence="4">
    <location>
        <begin position="358"/>
        <end position="377"/>
    </location>
</feature>
<keyword evidence="1" id="KW-0677">Repeat</keyword>
<proteinExistence type="predicted"/>